<name>A0ABZ2TXG2_9FLAO</name>
<dbReference type="PROSITE" id="PS51257">
    <property type="entry name" value="PROKAR_LIPOPROTEIN"/>
    <property type="match status" value="1"/>
</dbReference>
<sequence>MKKLLTLLALSVLSCCSKEVNEYDIILKKIDKSYQVKLDSGKFMLKTEREYSIRLDSLMQKVYKNLLTTKKAKKHLIEIEQNKWSLQRKLKIENIRKQNNKLIEEIGFIPNDVKLLLYNEKSQATRKRVLELINQLQK</sequence>
<dbReference type="Proteomes" id="UP001491088">
    <property type="component" value="Chromosome"/>
</dbReference>
<keyword evidence="2" id="KW-1185">Reference proteome</keyword>
<evidence type="ECO:0008006" key="3">
    <source>
        <dbReference type="Google" id="ProtNLM"/>
    </source>
</evidence>
<evidence type="ECO:0000313" key="1">
    <source>
        <dbReference type="EMBL" id="WYW56242.1"/>
    </source>
</evidence>
<protein>
    <recommendedName>
        <fullName evidence="3">DUF4168 domain-containing protein</fullName>
    </recommendedName>
</protein>
<gene>
    <name evidence="1" type="ORF">WG950_03045</name>
</gene>
<organism evidence="1 2">
    <name type="scientific">Polaribacter marinaquae</name>
    <dbReference type="NCBI Taxonomy" id="1642819"/>
    <lineage>
        <taxon>Bacteria</taxon>
        <taxon>Pseudomonadati</taxon>
        <taxon>Bacteroidota</taxon>
        <taxon>Flavobacteriia</taxon>
        <taxon>Flavobacteriales</taxon>
        <taxon>Flavobacteriaceae</taxon>
    </lineage>
</organism>
<reference evidence="1 2" key="1">
    <citation type="submission" date="2024-03" db="EMBL/GenBank/DDBJ databases">
        <authorList>
            <person name="Cao K."/>
        </authorList>
    </citation>
    <scope>NUCLEOTIDE SEQUENCE [LARGE SCALE GENOMIC DNA]</scope>
    <source>
        <strain evidence="1 2">MCCC 1K00696</strain>
    </source>
</reference>
<dbReference type="RefSeq" id="WP_340934094.1">
    <property type="nucleotide sequence ID" value="NZ_CP150496.1"/>
</dbReference>
<dbReference type="EMBL" id="CP150496">
    <property type="protein sequence ID" value="WYW56242.1"/>
    <property type="molecule type" value="Genomic_DNA"/>
</dbReference>
<accession>A0ABZ2TXG2</accession>
<evidence type="ECO:0000313" key="2">
    <source>
        <dbReference type="Proteomes" id="UP001491088"/>
    </source>
</evidence>
<proteinExistence type="predicted"/>